<accession>A0A815NCB1</accession>
<evidence type="ECO:0000313" key="10">
    <source>
        <dbReference type="EMBL" id="CAF1432823.1"/>
    </source>
</evidence>
<dbReference type="EMBL" id="CAJNOW010004897">
    <property type="protein sequence ID" value="CAF1432823.1"/>
    <property type="molecule type" value="Genomic_DNA"/>
</dbReference>
<dbReference type="NCBIfam" id="TIGR01746">
    <property type="entry name" value="Thioester-redct"/>
    <property type="match status" value="1"/>
</dbReference>
<evidence type="ECO:0000313" key="11">
    <source>
        <dbReference type="EMBL" id="CAF4012589.1"/>
    </source>
</evidence>
<dbReference type="GO" id="GO:0005524">
    <property type="term" value="F:ATP binding"/>
    <property type="evidence" value="ECO:0007669"/>
    <property type="project" value="UniProtKB-KW"/>
</dbReference>
<keyword evidence="2" id="KW-0597">Phosphoprotein</keyword>
<keyword evidence="4" id="KW-0547">Nucleotide-binding</keyword>
<dbReference type="GO" id="GO:0016020">
    <property type="term" value="C:membrane"/>
    <property type="evidence" value="ECO:0007669"/>
    <property type="project" value="TreeGrafter"/>
</dbReference>
<protein>
    <recommendedName>
        <fullName evidence="7">long-chain-fatty-acid--CoA ligase</fullName>
        <ecNumber evidence="7">6.2.1.3</ecNumber>
    </recommendedName>
</protein>
<keyword evidence="1" id="KW-0596">Phosphopantetheine</keyword>
<name>A0A815NCB1_9BILA</name>
<dbReference type="Pfam" id="PF00501">
    <property type="entry name" value="AMP-binding"/>
    <property type="match status" value="1"/>
</dbReference>
<reference evidence="10" key="1">
    <citation type="submission" date="2021-02" db="EMBL/GenBank/DDBJ databases">
        <authorList>
            <person name="Nowell W R."/>
        </authorList>
    </citation>
    <scope>NUCLEOTIDE SEQUENCE</scope>
</reference>
<dbReference type="GO" id="GO:0004467">
    <property type="term" value="F:long-chain fatty acid-CoA ligase activity"/>
    <property type="evidence" value="ECO:0007669"/>
    <property type="project" value="UniProtKB-EC"/>
</dbReference>
<gene>
    <name evidence="11" type="ORF">GIL414_LOCUS12396</name>
    <name evidence="10" type="ORF">KQP761_LOCUS11125</name>
</gene>
<dbReference type="InterPro" id="IPR013120">
    <property type="entry name" value="FAR_NAD-bd"/>
</dbReference>
<dbReference type="Gene3D" id="3.40.50.12780">
    <property type="entry name" value="N-terminal domain of ligase-like"/>
    <property type="match status" value="1"/>
</dbReference>
<dbReference type="SUPFAM" id="SSF51735">
    <property type="entry name" value="NAD(P)-binding Rossmann-fold domains"/>
    <property type="match status" value="1"/>
</dbReference>
<feature type="domain" description="Thioester reductase (TE)" evidence="9">
    <location>
        <begin position="984"/>
        <end position="1221"/>
    </location>
</feature>
<evidence type="ECO:0000256" key="7">
    <source>
        <dbReference type="ARBA" id="ARBA00026121"/>
    </source>
</evidence>
<dbReference type="PANTHER" id="PTHR43272:SF33">
    <property type="entry name" value="AMP-BINDING DOMAIN-CONTAINING PROTEIN-RELATED"/>
    <property type="match status" value="1"/>
</dbReference>
<evidence type="ECO:0000259" key="8">
    <source>
        <dbReference type="Pfam" id="PF00501"/>
    </source>
</evidence>
<keyword evidence="6" id="KW-0067">ATP-binding</keyword>
<dbReference type="InterPro" id="IPR000873">
    <property type="entry name" value="AMP-dep_synth/lig_dom"/>
</dbReference>
<evidence type="ECO:0000259" key="9">
    <source>
        <dbReference type="Pfam" id="PF07993"/>
    </source>
</evidence>
<dbReference type="InterPro" id="IPR036291">
    <property type="entry name" value="NAD(P)-bd_dom_sf"/>
</dbReference>
<keyword evidence="5" id="KW-0276">Fatty acid metabolism</keyword>
<evidence type="ECO:0000313" key="12">
    <source>
        <dbReference type="Proteomes" id="UP000663834"/>
    </source>
</evidence>
<feature type="domain" description="AMP-dependent synthetase/ligase" evidence="8">
    <location>
        <begin position="351"/>
        <end position="706"/>
    </location>
</feature>
<evidence type="ECO:0000256" key="1">
    <source>
        <dbReference type="ARBA" id="ARBA00022450"/>
    </source>
</evidence>
<dbReference type="Proteomes" id="UP000663834">
    <property type="component" value="Unassembled WGS sequence"/>
</dbReference>
<sequence>MSNYCTGTFIGQRVIDSSISVGVDQKHSLKFTLSFTPTKRYPSAFGAGLYCSDTILSSSSILHGTYNGVTQEASLIEMANGTAMFEYQCKLTADKTTSMTYLHGTWKSLINSNIFGKVVMISEPDKASNSLSGIWTGQSEPAAELADFLIPINPIRWCATLFRNKHDIWHMFGSGYFDDSADIPNQPLLFFSLDGKGTLDDMTIIKKYVAVDYTIEYRGKISRCDDTESYVFTGNWSNTQAGSYGFFRAVRCQLNPLLTYRLDICICAVCTNILNPGDNRWFCDPCHFTTCPGCNLNELALAHPHKLEPHVLPTQKIAQGSTSVELINNAFKIFASSPFVGFKSQEGGQLVWLAYSDISSKCYALAKYWKQFLLNKNRNNTRPSIIFLADTSPAYIASLLAGLLCQAVLIPTNGAVQLDALTHLLSEVNPSIIVIGEQYLDKLSSIIVPNSNTLIMIISKEEEQFQIGKSIQKDSISLTTALEQGAKLQNDILSDAPLSNDTISAILSTSGSTGHPKGAIFTEDLLVPKDQFTLISPFIRIDYQPFDPVLVLSLMSTVQYGSSRGVTNLKDMWDDIRDIKPTSLGLSPAIWTFLYKTYLRKLTGNVTDEQRENAAREMQQSLGGRVITGTSGGGSISSSILSFIRNMLKIDVVDMYGCRECGNISRDGVLYPGIDVKLIPVPDLNLDGETEGEICIHSPRMISGYLGIDKHSSFIDIDGKRYYRTGDVGILNQRTLKLLDRSGTMIKNSLAEWISPVKIENILEQLPEIASAFVVGDSSCAYVAVIVCQSDIGRALNESEMLQLIRFYGAHCGLRGCEIPQRVYIEREIIWNDKNGLMKEKKCRAALLKHYSQVKNDLFHQENFEEHAKNLDLNIEFVNVLENVLNRPLKGLVNGRNTFLEIGADSLAVARLCKLYHERDIPLVPSTVYNYQLDHLEEILLKKRMVYNEILIDIDWKKEYQIPDEIKNLIGTSTHIRKTDILVTGAGFLGSLLINEISSKTNSNVLIYCLIRANDTEHAQERLKNELQKSERFSSIDWSRIRCIVGDVSKENLGLTEDVYNKLTEQIGLIYHNASVVNLQVPYKVLKQPNVVGTLNCLKFAVKSNARLIYTSSTAALPASINFKEDSNGWITLTSNDMNLKDGYGQSKAVAEQILHTASMLGVDIVVIRPCTISADTQTGYSNLLDFINLLLLAEVEIGCIVENADLQLHPIPVDYCAKAIVALAMHPDSSGCCFNFYGNGVSISHLHDALVQRLPGVVKKKIEQNNWKQYVLNNLPENSQAWRMRDNIASMIFTNGNFQQRKSDVRIEMTKDFLKEKCNLNWFEVTEQNLIKSIEYMINIGFLSRRPS</sequence>
<keyword evidence="3" id="KW-0436">Ligase</keyword>
<comment type="caution">
    <text evidence="10">The sequence shown here is derived from an EMBL/GenBank/DDBJ whole genome shotgun (WGS) entry which is preliminary data.</text>
</comment>
<evidence type="ECO:0000256" key="5">
    <source>
        <dbReference type="ARBA" id="ARBA00022832"/>
    </source>
</evidence>
<proteinExistence type="predicted"/>
<dbReference type="Pfam" id="PF07993">
    <property type="entry name" value="NAD_binding_4"/>
    <property type="match status" value="1"/>
</dbReference>
<dbReference type="EC" id="6.2.1.3" evidence="7"/>
<dbReference type="Proteomes" id="UP000681720">
    <property type="component" value="Unassembled WGS sequence"/>
</dbReference>
<evidence type="ECO:0000256" key="3">
    <source>
        <dbReference type="ARBA" id="ARBA00022598"/>
    </source>
</evidence>
<dbReference type="InterPro" id="IPR010080">
    <property type="entry name" value="Thioester_reductase-like_dom"/>
</dbReference>
<evidence type="ECO:0000256" key="6">
    <source>
        <dbReference type="ARBA" id="ARBA00022840"/>
    </source>
</evidence>
<dbReference type="OrthoDB" id="10253869at2759"/>
<dbReference type="SUPFAM" id="SSF56801">
    <property type="entry name" value="Acetyl-CoA synthetase-like"/>
    <property type="match status" value="1"/>
</dbReference>
<dbReference type="InterPro" id="IPR042099">
    <property type="entry name" value="ANL_N_sf"/>
</dbReference>
<organism evidence="10 12">
    <name type="scientific">Rotaria magnacalcarata</name>
    <dbReference type="NCBI Taxonomy" id="392030"/>
    <lineage>
        <taxon>Eukaryota</taxon>
        <taxon>Metazoa</taxon>
        <taxon>Spiralia</taxon>
        <taxon>Gnathifera</taxon>
        <taxon>Rotifera</taxon>
        <taxon>Eurotatoria</taxon>
        <taxon>Bdelloidea</taxon>
        <taxon>Philodinida</taxon>
        <taxon>Philodinidae</taxon>
        <taxon>Rotaria</taxon>
    </lineage>
</organism>
<dbReference type="Gene3D" id="3.40.50.720">
    <property type="entry name" value="NAD(P)-binding Rossmann-like Domain"/>
    <property type="match status" value="1"/>
</dbReference>
<dbReference type="PANTHER" id="PTHR43272">
    <property type="entry name" value="LONG-CHAIN-FATTY-ACID--COA LIGASE"/>
    <property type="match status" value="1"/>
</dbReference>
<evidence type="ECO:0000256" key="2">
    <source>
        <dbReference type="ARBA" id="ARBA00022553"/>
    </source>
</evidence>
<keyword evidence="5" id="KW-0443">Lipid metabolism</keyword>
<evidence type="ECO:0000256" key="4">
    <source>
        <dbReference type="ARBA" id="ARBA00022741"/>
    </source>
</evidence>
<dbReference type="EMBL" id="CAJOBJ010004831">
    <property type="protein sequence ID" value="CAF4012589.1"/>
    <property type="molecule type" value="Genomic_DNA"/>
</dbReference>